<gene>
    <name evidence="1" type="ORF">FNV43_RR06600</name>
</gene>
<evidence type="ECO:0000313" key="2">
    <source>
        <dbReference type="Proteomes" id="UP000796880"/>
    </source>
</evidence>
<dbReference type="OrthoDB" id="1921870at2759"/>
<proteinExistence type="predicted"/>
<dbReference type="EMBL" id="VOIH02000003">
    <property type="protein sequence ID" value="KAF3450515.1"/>
    <property type="molecule type" value="Genomic_DNA"/>
</dbReference>
<organism evidence="1 2">
    <name type="scientific">Rhamnella rubrinervis</name>
    <dbReference type="NCBI Taxonomy" id="2594499"/>
    <lineage>
        <taxon>Eukaryota</taxon>
        <taxon>Viridiplantae</taxon>
        <taxon>Streptophyta</taxon>
        <taxon>Embryophyta</taxon>
        <taxon>Tracheophyta</taxon>
        <taxon>Spermatophyta</taxon>
        <taxon>Magnoliopsida</taxon>
        <taxon>eudicotyledons</taxon>
        <taxon>Gunneridae</taxon>
        <taxon>Pentapetalae</taxon>
        <taxon>rosids</taxon>
        <taxon>fabids</taxon>
        <taxon>Rosales</taxon>
        <taxon>Rhamnaceae</taxon>
        <taxon>rhamnoid group</taxon>
        <taxon>Rhamneae</taxon>
        <taxon>Rhamnella</taxon>
    </lineage>
</organism>
<dbReference type="Proteomes" id="UP000796880">
    <property type="component" value="Unassembled WGS sequence"/>
</dbReference>
<protein>
    <submittedName>
        <fullName evidence="1">Uncharacterized protein</fullName>
    </submittedName>
</protein>
<dbReference type="AlphaFoldDB" id="A0A8K0MM47"/>
<comment type="caution">
    <text evidence="1">The sequence shown here is derived from an EMBL/GenBank/DDBJ whole genome shotgun (WGS) entry which is preliminary data.</text>
</comment>
<evidence type="ECO:0000313" key="1">
    <source>
        <dbReference type="EMBL" id="KAF3450515.1"/>
    </source>
</evidence>
<reference evidence="1" key="1">
    <citation type="submission" date="2020-03" db="EMBL/GenBank/DDBJ databases">
        <title>A high-quality chromosome-level genome assembly of a woody plant with both climbing and erect habits, Rhamnella rubrinervis.</title>
        <authorList>
            <person name="Lu Z."/>
            <person name="Yang Y."/>
            <person name="Zhu X."/>
            <person name="Sun Y."/>
        </authorList>
    </citation>
    <scope>NUCLEOTIDE SEQUENCE</scope>
    <source>
        <strain evidence="1">BYM</strain>
        <tissue evidence="1">Leaf</tissue>
    </source>
</reference>
<keyword evidence="2" id="KW-1185">Reference proteome</keyword>
<name>A0A8K0MM47_9ROSA</name>
<sequence>MENAANVDTLGKLVACYNQLSEMKEKADTEGPPMIVDEIFDIVLPLRSGYIQGRGPGPKLHSKA</sequence>
<accession>A0A8K0MM47</accession>